<name>A0A1G1KT94_9BACT</name>
<dbReference type="AlphaFoldDB" id="A0A1G1KT94"/>
<gene>
    <name evidence="5" type="ORF">A3G33_02115</name>
</gene>
<evidence type="ECO:0000256" key="2">
    <source>
        <dbReference type="ARBA" id="ARBA00034247"/>
    </source>
</evidence>
<dbReference type="PANTHER" id="PTHR45138:SF9">
    <property type="entry name" value="DIGUANYLATE CYCLASE DGCM-RELATED"/>
    <property type="match status" value="1"/>
</dbReference>
<proteinExistence type="predicted"/>
<dbReference type="Proteomes" id="UP000178187">
    <property type="component" value="Unassembled WGS sequence"/>
</dbReference>
<dbReference type="GO" id="GO:0052621">
    <property type="term" value="F:diguanylate cyclase activity"/>
    <property type="evidence" value="ECO:0007669"/>
    <property type="project" value="UniProtKB-EC"/>
</dbReference>
<evidence type="ECO:0000313" key="5">
    <source>
        <dbReference type="EMBL" id="OGW96131.1"/>
    </source>
</evidence>
<protein>
    <recommendedName>
        <fullName evidence="1">diguanylate cyclase</fullName>
        <ecNumber evidence="1">2.7.7.65</ecNumber>
    </recommendedName>
</protein>
<dbReference type="InterPro" id="IPR050469">
    <property type="entry name" value="Diguanylate_Cyclase"/>
</dbReference>
<feature type="domain" description="GGDEF" evidence="4">
    <location>
        <begin position="112"/>
        <end position="246"/>
    </location>
</feature>
<organism evidence="5 6">
    <name type="scientific">Candidatus Danuiimicrobium aquiferis</name>
    <dbReference type="NCBI Taxonomy" id="1801832"/>
    <lineage>
        <taxon>Bacteria</taxon>
        <taxon>Pseudomonadati</taxon>
        <taxon>Candidatus Omnitrophota</taxon>
        <taxon>Candidatus Danuiimicrobium</taxon>
    </lineage>
</organism>
<keyword evidence="3" id="KW-1133">Transmembrane helix</keyword>
<evidence type="ECO:0000256" key="3">
    <source>
        <dbReference type="SAM" id="Phobius"/>
    </source>
</evidence>
<feature type="transmembrane region" description="Helical" evidence="3">
    <location>
        <begin position="33"/>
        <end position="54"/>
    </location>
</feature>
<evidence type="ECO:0000259" key="4">
    <source>
        <dbReference type="PROSITE" id="PS50887"/>
    </source>
</evidence>
<accession>A0A1G1KT94</accession>
<dbReference type="CDD" id="cd01949">
    <property type="entry name" value="GGDEF"/>
    <property type="match status" value="1"/>
</dbReference>
<dbReference type="Gene3D" id="3.30.70.270">
    <property type="match status" value="1"/>
</dbReference>
<dbReference type="InterPro" id="IPR043128">
    <property type="entry name" value="Rev_trsase/Diguanyl_cyclase"/>
</dbReference>
<dbReference type="SMART" id="SM00267">
    <property type="entry name" value="GGDEF"/>
    <property type="match status" value="1"/>
</dbReference>
<dbReference type="InterPro" id="IPR029787">
    <property type="entry name" value="Nucleotide_cyclase"/>
</dbReference>
<dbReference type="PANTHER" id="PTHR45138">
    <property type="entry name" value="REGULATORY COMPONENTS OF SENSORY TRANSDUCTION SYSTEM"/>
    <property type="match status" value="1"/>
</dbReference>
<dbReference type="GO" id="GO:1902201">
    <property type="term" value="P:negative regulation of bacterial-type flagellum-dependent cell motility"/>
    <property type="evidence" value="ECO:0007669"/>
    <property type="project" value="TreeGrafter"/>
</dbReference>
<dbReference type="EMBL" id="MHFR01000053">
    <property type="protein sequence ID" value="OGW96131.1"/>
    <property type="molecule type" value="Genomic_DNA"/>
</dbReference>
<dbReference type="GO" id="GO:0043709">
    <property type="term" value="P:cell adhesion involved in single-species biofilm formation"/>
    <property type="evidence" value="ECO:0007669"/>
    <property type="project" value="TreeGrafter"/>
</dbReference>
<keyword evidence="3" id="KW-0812">Transmembrane</keyword>
<dbReference type="NCBIfam" id="TIGR00254">
    <property type="entry name" value="GGDEF"/>
    <property type="match status" value="1"/>
</dbReference>
<comment type="catalytic activity">
    <reaction evidence="2">
        <text>2 GTP = 3',3'-c-di-GMP + 2 diphosphate</text>
        <dbReference type="Rhea" id="RHEA:24898"/>
        <dbReference type="ChEBI" id="CHEBI:33019"/>
        <dbReference type="ChEBI" id="CHEBI:37565"/>
        <dbReference type="ChEBI" id="CHEBI:58805"/>
        <dbReference type="EC" id="2.7.7.65"/>
    </reaction>
</comment>
<dbReference type="Pfam" id="PF00990">
    <property type="entry name" value="GGDEF"/>
    <property type="match status" value="1"/>
</dbReference>
<feature type="transmembrane region" description="Helical" evidence="3">
    <location>
        <begin position="9"/>
        <end position="27"/>
    </location>
</feature>
<sequence length="249" mass="28336">MDIKKISRGILFSAVIFSPVVILPFFIHTPFHQLIFVIGISICGWGGFYASNLIGERDRLNREVFMQSYELKKAKEALDSCLAIDSQTHVYNERLLCSRLTEECDRSRRYRRPLSFLLAGIDGFSDVKKEYGEITSEVLAQEMNQFLKESMRGVDIIIRKGDDQLVAILPETAVNSARVVAERIRYSIEKKIFRIEGREIKITVSIGLVGFDSAIHRRKEDVLSSLDRALEKARKSGKNQITTIASETE</sequence>
<reference evidence="5 6" key="1">
    <citation type="journal article" date="2016" name="Nat. Commun.">
        <title>Thousands of microbial genomes shed light on interconnected biogeochemical processes in an aquifer system.</title>
        <authorList>
            <person name="Anantharaman K."/>
            <person name="Brown C.T."/>
            <person name="Hug L.A."/>
            <person name="Sharon I."/>
            <person name="Castelle C.J."/>
            <person name="Probst A.J."/>
            <person name="Thomas B.C."/>
            <person name="Singh A."/>
            <person name="Wilkins M.J."/>
            <person name="Karaoz U."/>
            <person name="Brodie E.L."/>
            <person name="Williams K.H."/>
            <person name="Hubbard S.S."/>
            <person name="Banfield J.F."/>
        </authorList>
    </citation>
    <scope>NUCLEOTIDE SEQUENCE [LARGE SCALE GENOMIC DNA]</scope>
</reference>
<comment type="caution">
    <text evidence="5">The sequence shown here is derived from an EMBL/GenBank/DDBJ whole genome shotgun (WGS) entry which is preliminary data.</text>
</comment>
<dbReference type="PROSITE" id="PS50887">
    <property type="entry name" value="GGDEF"/>
    <property type="match status" value="1"/>
</dbReference>
<evidence type="ECO:0000313" key="6">
    <source>
        <dbReference type="Proteomes" id="UP000178187"/>
    </source>
</evidence>
<dbReference type="InterPro" id="IPR000160">
    <property type="entry name" value="GGDEF_dom"/>
</dbReference>
<evidence type="ECO:0000256" key="1">
    <source>
        <dbReference type="ARBA" id="ARBA00012528"/>
    </source>
</evidence>
<dbReference type="GO" id="GO:0005886">
    <property type="term" value="C:plasma membrane"/>
    <property type="evidence" value="ECO:0007669"/>
    <property type="project" value="TreeGrafter"/>
</dbReference>
<keyword evidence="3" id="KW-0472">Membrane</keyword>
<dbReference type="SUPFAM" id="SSF55073">
    <property type="entry name" value="Nucleotide cyclase"/>
    <property type="match status" value="1"/>
</dbReference>
<dbReference type="EC" id="2.7.7.65" evidence="1"/>